<dbReference type="PANTHER" id="PTHR46179:SF13">
    <property type="entry name" value="C2H2-TYPE DOMAIN-CONTAINING PROTEIN"/>
    <property type="match status" value="1"/>
</dbReference>
<evidence type="ECO:0000256" key="3">
    <source>
        <dbReference type="ARBA" id="ARBA00022771"/>
    </source>
</evidence>
<dbReference type="InterPro" id="IPR036236">
    <property type="entry name" value="Znf_C2H2_sf"/>
</dbReference>
<sequence>MPKRKAEEADEVLPNGNGDANSEVVSAAALISQEALGSQPHAETADVAMKVENQDLELLPPPAKRSRRSRPKATAPISDASSSDEEYESDVSDCSDFSTDSGPSRPSTSCDSPAPKTRVRPKNQICKWPGCTKRYNRPARLESHMRSHTGERPFACVFPGCDKTYIEAKHLAQHVEGKHEGKRNHKCFYADCGRAFFTSTRLSRHVNSHIKAEQFKCKGYNDCKQVFRRRDTLNRHVRQVHLNLPGYTCPEKDCPKAFSSSGALRNHRRRMHGELKHFCDECKITVDGQVRSLGFTTVSELRAHFKTAHMTCSFCTYRCMYPSEMDRHVSIHHSAQTVIDRKTVACPWPGCEKKFTKRSNLNTHIKSSHDGYRFVCGLIDLSTSDGLADWDNANGCHEGFVTKANLESHIRHVHLGLQRTSTAIGKPKNLVEELAGADDAQKRTLLCGCGRGFIRYHDLQVHVELDHGGDSREVGYTYTQETGQGHSQQHPLSFKMGLGPGVPSVLPYSNSTDQHGLPLPPQTTKPSLYPVDPIALNPGQATGQTDSSSSPAYASGMPLIPLSMQHQNLGFQSAFVSPALTPQTHQSFGSNQPMDGLSYGSEGPGPDTMGMAMGLDLSQVIDTSLSSTYPPEMSAVPTAETAEAATV</sequence>
<dbReference type="GO" id="GO:0008270">
    <property type="term" value="F:zinc ion binding"/>
    <property type="evidence" value="ECO:0007669"/>
    <property type="project" value="UniProtKB-KW"/>
</dbReference>
<keyword evidence="6" id="KW-0804">Transcription</keyword>
<evidence type="ECO:0000256" key="1">
    <source>
        <dbReference type="ARBA" id="ARBA00004123"/>
    </source>
</evidence>
<organism evidence="11 12">
    <name type="scientific">Ceratocystis fimbriata CBS 114723</name>
    <dbReference type="NCBI Taxonomy" id="1035309"/>
    <lineage>
        <taxon>Eukaryota</taxon>
        <taxon>Fungi</taxon>
        <taxon>Dikarya</taxon>
        <taxon>Ascomycota</taxon>
        <taxon>Pezizomycotina</taxon>
        <taxon>Sordariomycetes</taxon>
        <taxon>Hypocreomycetidae</taxon>
        <taxon>Microascales</taxon>
        <taxon>Ceratocystidaceae</taxon>
        <taxon>Ceratocystis</taxon>
    </lineage>
</organism>
<keyword evidence="2" id="KW-0479">Metal-binding</keyword>
<evidence type="ECO:0000256" key="8">
    <source>
        <dbReference type="PROSITE-ProRule" id="PRU00042"/>
    </source>
</evidence>
<evidence type="ECO:0000313" key="12">
    <source>
        <dbReference type="Proteomes" id="UP000222788"/>
    </source>
</evidence>
<dbReference type="OrthoDB" id="4748970at2759"/>
<gene>
    <name evidence="11" type="primary">Gtf3a</name>
    <name evidence="11" type="ORF">CFIMG_001635RA</name>
</gene>
<evidence type="ECO:0000313" key="11">
    <source>
        <dbReference type="EMBL" id="PHH54966.1"/>
    </source>
</evidence>
<feature type="domain" description="C2H2-type" evidence="10">
    <location>
        <begin position="247"/>
        <end position="277"/>
    </location>
</feature>
<dbReference type="GO" id="GO:0005634">
    <property type="term" value="C:nucleus"/>
    <property type="evidence" value="ECO:0007669"/>
    <property type="project" value="UniProtKB-SubCell"/>
</dbReference>
<feature type="compositionally biased region" description="Low complexity" evidence="9">
    <location>
        <begin position="638"/>
        <end position="647"/>
    </location>
</feature>
<feature type="region of interest" description="Disordered" evidence="9">
    <location>
        <begin position="628"/>
        <end position="647"/>
    </location>
</feature>
<evidence type="ECO:0000256" key="9">
    <source>
        <dbReference type="SAM" id="MobiDB-lite"/>
    </source>
</evidence>
<reference evidence="11 12" key="2">
    <citation type="journal article" date="2013" name="IMA Fungus">
        <title>IMA Genome-F 1: Ceratocystis fimbriata: Draft nuclear genome sequence for the plant pathogen, Ceratocystis fimbriata.</title>
        <authorList>
            <person name="Wilken P.M."/>
            <person name="Steenkamp E.T."/>
            <person name="Wingfield M.J."/>
            <person name="de Beer Z.W."/>
            <person name="Wingfield B.D."/>
        </authorList>
    </citation>
    <scope>NUCLEOTIDE SEQUENCE [LARGE SCALE GENOMIC DNA]</scope>
    <source>
        <strain evidence="11 12">CBS 114723</strain>
    </source>
</reference>
<evidence type="ECO:0000259" key="10">
    <source>
        <dbReference type="PROSITE" id="PS50157"/>
    </source>
</evidence>
<dbReference type="AlphaFoldDB" id="A0A2C5XDV7"/>
<keyword evidence="4" id="KW-0862">Zinc</keyword>
<comment type="subcellular location">
    <subcellularLocation>
        <location evidence="1">Nucleus</location>
    </subcellularLocation>
</comment>
<keyword evidence="12" id="KW-1185">Reference proteome</keyword>
<dbReference type="InterPro" id="IPR051061">
    <property type="entry name" value="Zinc_finger_trans_reg"/>
</dbReference>
<feature type="domain" description="C2H2-type" evidence="10">
    <location>
        <begin position="154"/>
        <end position="184"/>
    </location>
</feature>
<dbReference type="Gene3D" id="3.30.160.60">
    <property type="entry name" value="Classic Zinc Finger"/>
    <property type="match status" value="5"/>
</dbReference>
<evidence type="ECO:0000256" key="4">
    <source>
        <dbReference type="ARBA" id="ARBA00022833"/>
    </source>
</evidence>
<evidence type="ECO:0000256" key="6">
    <source>
        <dbReference type="ARBA" id="ARBA00023163"/>
    </source>
</evidence>
<dbReference type="STRING" id="1035309.A0A2C5XDV7"/>
<keyword evidence="7" id="KW-0539">Nucleus</keyword>
<name>A0A2C5XDV7_9PEZI</name>
<keyword evidence="3 8" id="KW-0863">Zinc-finger</keyword>
<evidence type="ECO:0000256" key="2">
    <source>
        <dbReference type="ARBA" id="ARBA00022723"/>
    </source>
</evidence>
<dbReference type="GO" id="GO:0006357">
    <property type="term" value="P:regulation of transcription by RNA polymerase II"/>
    <property type="evidence" value="ECO:0007669"/>
    <property type="project" value="TreeGrafter"/>
</dbReference>
<feature type="region of interest" description="Disordered" evidence="9">
    <location>
        <begin position="1"/>
        <end position="21"/>
    </location>
</feature>
<comment type="caution">
    <text evidence="11">The sequence shown here is derived from an EMBL/GenBank/DDBJ whole genome shotgun (WGS) entry which is preliminary data.</text>
</comment>
<dbReference type="Pfam" id="PF00096">
    <property type="entry name" value="zf-C2H2"/>
    <property type="match status" value="3"/>
</dbReference>
<feature type="compositionally biased region" description="Polar residues" evidence="9">
    <location>
        <begin position="97"/>
        <end position="111"/>
    </location>
</feature>
<dbReference type="PANTHER" id="PTHR46179">
    <property type="entry name" value="ZINC FINGER PROTEIN"/>
    <property type="match status" value="1"/>
</dbReference>
<reference evidence="11 12" key="1">
    <citation type="journal article" date="2013" name="Fungal Biol.">
        <title>Analysis of microsatellite markers in the genome of the plant pathogen Ceratocystis fimbriata.</title>
        <authorList>
            <person name="Simpson M.C."/>
            <person name="Wilken P.M."/>
            <person name="Coetzee M.P."/>
            <person name="Wingfield M.J."/>
            <person name="Wingfield B.D."/>
        </authorList>
    </citation>
    <scope>NUCLEOTIDE SEQUENCE [LARGE SCALE GENOMIC DNA]</scope>
    <source>
        <strain evidence="11 12">CBS 114723</strain>
    </source>
</reference>
<feature type="compositionally biased region" description="Acidic residues" evidence="9">
    <location>
        <begin position="82"/>
        <end position="93"/>
    </location>
</feature>
<accession>A0A2C5XDV7</accession>
<dbReference type="EMBL" id="APWK03000017">
    <property type="protein sequence ID" value="PHH54966.1"/>
    <property type="molecule type" value="Genomic_DNA"/>
</dbReference>
<dbReference type="PROSITE" id="PS00028">
    <property type="entry name" value="ZINC_FINGER_C2H2_1"/>
    <property type="match status" value="6"/>
</dbReference>
<evidence type="ECO:0000256" key="7">
    <source>
        <dbReference type="ARBA" id="ARBA00023242"/>
    </source>
</evidence>
<feature type="domain" description="C2H2-type" evidence="10">
    <location>
        <begin position="344"/>
        <end position="374"/>
    </location>
</feature>
<feature type="region of interest" description="Disordered" evidence="9">
    <location>
        <begin position="50"/>
        <end position="120"/>
    </location>
</feature>
<dbReference type="PROSITE" id="PS50157">
    <property type="entry name" value="ZINC_FINGER_C2H2_2"/>
    <property type="match status" value="6"/>
</dbReference>
<protein>
    <submittedName>
        <fullName evidence="11">Transcription factor IIIA</fullName>
    </submittedName>
</protein>
<keyword evidence="5" id="KW-0805">Transcription regulation</keyword>
<proteinExistence type="predicted"/>
<feature type="domain" description="C2H2-type" evidence="10">
    <location>
        <begin position="124"/>
        <end position="153"/>
    </location>
</feature>
<dbReference type="SUPFAM" id="SSF57667">
    <property type="entry name" value="beta-beta-alpha zinc fingers"/>
    <property type="match status" value="4"/>
</dbReference>
<dbReference type="SMART" id="SM00355">
    <property type="entry name" value="ZnF_C2H2"/>
    <property type="match status" value="10"/>
</dbReference>
<dbReference type="InterPro" id="IPR013087">
    <property type="entry name" value="Znf_C2H2_type"/>
</dbReference>
<dbReference type="Proteomes" id="UP000222788">
    <property type="component" value="Unassembled WGS sequence"/>
</dbReference>
<evidence type="ECO:0000256" key="5">
    <source>
        <dbReference type="ARBA" id="ARBA00023015"/>
    </source>
</evidence>
<feature type="domain" description="C2H2-type" evidence="10">
    <location>
        <begin position="185"/>
        <end position="214"/>
    </location>
</feature>
<feature type="domain" description="C2H2-type" evidence="10">
    <location>
        <begin position="215"/>
        <end position="241"/>
    </location>
</feature>